<proteinExistence type="predicted"/>
<dbReference type="InterPro" id="IPR008979">
    <property type="entry name" value="Galactose-bd-like_sf"/>
</dbReference>
<dbReference type="RefSeq" id="WP_162817886.1">
    <property type="nucleotide sequence ID" value="NZ_CP139960.1"/>
</dbReference>
<dbReference type="Pfam" id="PF16405">
    <property type="entry name" value="DUF5013"/>
    <property type="match status" value="1"/>
</dbReference>
<dbReference type="PROSITE" id="PS51257">
    <property type="entry name" value="PROKAR_LIPOPROTEIN"/>
    <property type="match status" value="1"/>
</dbReference>
<organism evidence="2 3">
    <name type="scientific">Niabella yanshanensis</name>
    <dbReference type="NCBI Taxonomy" id="577386"/>
    <lineage>
        <taxon>Bacteria</taxon>
        <taxon>Pseudomonadati</taxon>
        <taxon>Bacteroidota</taxon>
        <taxon>Chitinophagia</taxon>
        <taxon>Chitinophagales</taxon>
        <taxon>Chitinophagaceae</taxon>
        <taxon>Niabella</taxon>
    </lineage>
</organism>
<protein>
    <submittedName>
        <fullName evidence="2">DUF4998 domain-containing protein</fullName>
    </submittedName>
</protein>
<evidence type="ECO:0000313" key="3">
    <source>
        <dbReference type="Proteomes" id="UP001325680"/>
    </source>
</evidence>
<dbReference type="SUPFAM" id="SSF49785">
    <property type="entry name" value="Galactose-binding domain-like"/>
    <property type="match status" value="1"/>
</dbReference>
<sequence>MKNFLFTPLLLLVLAVSCKKEETAAPVAVDALVAYPGKNRAMVTFSVPPGAVRGKVFYNSGSFKEFDVTGAEQSVVVDDLSEQEHILKVVTINAEGRVSDPKAVKAQVYGAGYEGGLKPRRWKDQINHSPTSIEIVFEPAFENETDVVVFFTNTSGKKDSVDMPATNNSIVLNSIDISQPYYFYSRYKPETSAIDHFLSSNVDAKSALLFNFQKSGWKVAGVSDEVAGRSAAMAIDNNTATLWQSSASAPKPAAQHWITVDMGTSKVIDGFNLLHSYTNEKSAKKIRIDISLDNTTWTTALEGTLNVSFLRQVLPLQKSVNARYFRITAVEMFDANTPGLVFSEIDVYNAQTTSGDNGHTSYSSGTAVAMTNAKNPFVGDGSNPFPTLGDYRLQKVLGWTHSTNAIATFDNAKLSLFTASVWGLPVVTNGKLHQTLNLQPGNYVLKINVAGADGPVDIYGMVVRGSALPDYGTVTAANTVMRYADLMAFQNKVVELPFNVSVAGAVSIGVVYNIRSQYSINQKPWSTFTINGFELTRVVL</sequence>
<reference evidence="2 3" key="1">
    <citation type="submission" date="2023-12" db="EMBL/GenBank/DDBJ databases">
        <title>Genome sequencing and assembly of bacterial species from a model synthetic community.</title>
        <authorList>
            <person name="Hogle S.L."/>
        </authorList>
    </citation>
    <scope>NUCLEOTIDE SEQUENCE [LARGE SCALE GENOMIC DNA]</scope>
    <source>
        <strain evidence="2 3">HAMBI_3031</strain>
    </source>
</reference>
<dbReference type="PROSITE" id="PS50022">
    <property type="entry name" value="FA58C_3"/>
    <property type="match status" value="1"/>
</dbReference>
<accession>A0ABZ0W7M4</accession>
<dbReference type="Gene3D" id="2.60.120.260">
    <property type="entry name" value="Galactose-binding domain-like"/>
    <property type="match status" value="1"/>
</dbReference>
<dbReference type="Proteomes" id="UP001325680">
    <property type="component" value="Chromosome"/>
</dbReference>
<keyword evidence="3" id="KW-1185">Reference proteome</keyword>
<gene>
    <name evidence="2" type="ORF">U0035_00040</name>
</gene>
<evidence type="ECO:0000313" key="2">
    <source>
        <dbReference type="EMBL" id="WQD38534.1"/>
    </source>
</evidence>
<evidence type="ECO:0000259" key="1">
    <source>
        <dbReference type="PROSITE" id="PS50022"/>
    </source>
</evidence>
<dbReference type="InterPro" id="IPR000421">
    <property type="entry name" value="FA58C"/>
</dbReference>
<dbReference type="Pfam" id="PF16389">
    <property type="entry name" value="DUF4998"/>
    <property type="match status" value="1"/>
</dbReference>
<dbReference type="Pfam" id="PF00754">
    <property type="entry name" value="F5_F8_type_C"/>
    <property type="match status" value="1"/>
</dbReference>
<dbReference type="EMBL" id="CP139960">
    <property type="protein sequence ID" value="WQD38534.1"/>
    <property type="molecule type" value="Genomic_DNA"/>
</dbReference>
<name>A0ABZ0W7M4_9BACT</name>
<dbReference type="InterPro" id="IPR032181">
    <property type="entry name" value="DUF5013"/>
</dbReference>
<feature type="domain" description="F5/8 type C" evidence="1">
    <location>
        <begin position="197"/>
        <end position="350"/>
    </location>
</feature>